<organism evidence="1">
    <name type="scientific">marine metagenome</name>
    <dbReference type="NCBI Taxonomy" id="408172"/>
    <lineage>
        <taxon>unclassified sequences</taxon>
        <taxon>metagenomes</taxon>
        <taxon>ecological metagenomes</taxon>
    </lineage>
</organism>
<gene>
    <name evidence="1" type="ORF">METZ01_LOCUS165901</name>
</gene>
<dbReference type="EMBL" id="UINC01029765">
    <property type="protein sequence ID" value="SVB13047.1"/>
    <property type="molecule type" value="Genomic_DNA"/>
</dbReference>
<proteinExistence type="predicted"/>
<name>A0A382BIM4_9ZZZZ</name>
<dbReference type="AlphaFoldDB" id="A0A382BIM4"/>
<reference evidence="1" key="1">
    <citation type="submission" date="2018-05" db="EMBL/GenBank/DDBJ databases">
        <authorList>
            <person name="Lanie J.A."/>
            <person name="Ng W.-L."/>
            <person name="Kazmierczak K.M."/>
            <person name="Andrzejewski T.M."/>
            <person name="Davidsen T.M."/>
            <person name="Wayne K.J."/>
            <person name="Tettelin H."/>
            <person name="Glass J.I."/>
            <person name="Rusch D."/>
            <person name="Podicherti R."/>
            <person name="Tsui H.-C.T."/>
            <person name="Winkler M.E."/>
        </authorList>
    </citation>
    <scope>NUCLEOTIDE SEQUENCE</scope>
</reference>
<protein>
    <submittedName>
        <fullName evidence="1">Uncharacterized protein</fullName>
    </submittedName>
</protein>
<sequence length="31" mass="3410">MRTSKVLLAMDALLRAGVELRASRVLDYGFG</sequence>
<accession>A0A382BIM4</accession>
<feature type="non-terminal residue" evidence="1">
    <location>
        <position position="31"/>
    </location>
</feature>
<evidence type="ECO:0000313" key="1">
    <source>
        <dbReference type="EMBL" id="SVB13047.1"/>
    </source>
</evidence>